<dbReference type="PROSITE" id="PS51257">
    <property type="entry name" value="PROKAR_LIPOPROTEIN"/>
    <property type="match status" value="1"/>
</dbReference>
<gene>
    <name evidence="1" type="ORF">HNQ03_000505</name>
</gene>
<proteinExistence type="predicted"/>
<dbReference type="AlphaFoldDB" id="A0A8J8G4R8"/>
<keyword evidence="2" id="KW-1185">Reference proteome</keyword>
<dbReference type="Proteomes" id="UP000610746">
    <property type="component" value="Unassembled WGS sequence"/>
</dbReference>
<reference evidence="1" key="1">
    <citation type="submission" date="2020-05" db="EMBL/GenBank/DDBJ databases">
        <title>Genomic Encyclopedia of Type Strains, Phase IV (KMG-V): Genome sequencing to study the core and pangenomes of soil and plant-associated prokaryotes.</title>
        <authorList>
            <person name="Whitman W."/>
        </authorList>
    </citation>
    <scope>NUCLEOTIDE SEQUENCE</scope>
    <source>
        <strain evidence="1">16F</strain>
    </source>
</reference>
<comment type="caution">
    <text evidence="1">The sequence shown here is derived from an EMBL/GenBank/DDBJ whole genome shotgun (WGS) entry which is preliminary data.</text>
</comment>
<evidence type="ECO:0000313" key="1">
    <source>
        <dbReference type="EMBL" id="NRS91438.1"/>
    </source>
</evidence>
<organism evidence="1 2">
    <name type="scientific">Frigoriflavimonas asaccharolytica</name>
    <dbReference type="NCBI Taxonomy" id="2735899"/>
    <lineage>
        <taxon>Bacteria</taxon>
        <taxon>Pseudomonadati</taxon>
        <taxon>Bacteroidota</taxon>
        <taxon>Flavobacteriia</taxon>
        <taxon>Flavobacteriales</taxon>
        <taxon>Weeksellaceae</taxon>
        <taxon>Frigoriflavimonas</taxon>
    </lineage>
</organism>
<protein>
    <recommendedName>
        <fullName evidence="3">Lipoprotein</fullName>
    </recommendedName>
</protein>
<name>A0A8J8G4R8_9FLAO</name>
<evidence type="ECO:0000313" key="2">
    <source>
        <dbReference type="Proteomes" id="UP000610746"/>
    </source>
</evidence>
<accession>A0A8J8G4R8</accession>
<dbReference type="RefSeq" id="WP_173778068.1">
    <property type="nucleotide sequence ID" value="NZ_JABSNO010000003.1"/>
</dbReference>
<dbReference type="EMBL" id="JABSNO010000003">
    <property type="protein sequence ID" value="NRS91438.1"/>
    <property type="molecule type" value="Genomic_DNA"/>
</dbReference>
<sequence length="165" mass="19436">MMFLSKLSKCFQIVVLVMFFSCNSQRNIVVNENLKLNAQNVNDLEKVNFEEIRRLNLNINLKEITVLNDFQETLNLYQRLENGKYARSFPITSLQSGEKLIVIKPLLSKEKYGDLEILSIENKEGILNINYKEIENQEYYQNKWSNPILIIKVAENYKKIKLNLK</sequence>
<evidence type="ECO:0008006" key="3">
    <source>
        <dbReference type="Google" id="ProtNLM"/>
    </source>
</evidence>